<sequence>MPFTSDEFLNLFEEYNLSLWPLQMLLYLLGIFAITFIMIRKRTEGVAVNVALAILWFWMGAVYHLLYFSTINSLAFLFGIFFIIQSAIFIWSGVLGKQLVYRWKLDIKGIVGFLFVIFSFLVYPFLSAFFGHSYPQTPTFGLPCPTTIFTFGILLFSAKKLPWYIFIIPLLWSFIGFSAALNLDMKEDYSLLVAGITGALFLIFSKYPKNNGREVSLKKKLFILHLFRLPLPYYAE</sequence>
<keyword evidence="1" id="KW-0812">Transmembrane</keyword>
<organism evidence="2 3">
    <name type="scientific">Salinimicrobium catena</name>
    <dbReference type="NCBI Taxonomy" id="390640"/>
    <lineage>
        <taxon>Bacteria</taxon>
        <taxon>Pseudomonadati</taxon>
        <taxon>Bacteroidota</taxon>
        <taxon>Flavobacteriia</taxon>
        <taxon>Flavobacteriales</taxon>
        <taxon>Flavobacteriaceae</taxon>
        <taxon>Salinimicrobium</taxon>
    </lineage>
</organism>
<keyword evidence="3" id="KW-1185">Reference proteome</keyword>
<protein>
    <submittedName>
        <fullName evidence="2">Uncharacterized protein</fullName>
    </submittedName>
</protein>
<dbReference type="OrthoDB" id="1437042at2"/>
<feature type="transmembrane region" description="Helical" evidence="1">
    <location>
        <begin position="107"/>
        <end position="126"/>
    </location>
</feature>
<feature type="transmembrane region" description="Helical" evidence="1">
    <location>
        <begin position="189"/>
        <end position="207"/>
    </location>
</feature>
<dbReference type="EMBL" id="FNUG01000003">
    <property type="protein sequence ID" value="SEE95099.1"/>
    <property type="molecule type" value="Genomic_DNA"/>
</dbReference>
<dbReference type="STRING" id="390640.SAMN04488034_103242"/>
<accession>A0A1H5N0D7</accession>
<dbReference type="Proteomes" id="UP000199448">
    <property type="component" value="Unassembled WGS sequence"/>
</dbReference>
<dbReference type="Pfam" id="PF19540">
    <property type="entry name" value="DUF6064"/>
    <property type="match status" value="1"/>
</dbReference>
<reference evidence="2 3" key="1">
    <citation type="submission" date="2016-10" db="EMBL/GenBank/DDBJ databases">
        <authorList>
            <person name="de Groot N.N."/>
        </authorList>
    </citation>
    <scope>NUCLEOTIDE SEQUENCE [LARGE SCALE GENOMIC DNA]</scope>
    <source>
        <strain evidence="2 3">DSM 23553</strain>
    </source>
</reference>
<feature type="transmembrane region" description="Helical" evidence="1">
    <location>
        <begin position="46"/>
        <end position="68"/>
    </location>
</feature>
<evidence type="ECO:0000313" key="2">
    <source>
        <dbReference type="EMBL" id="SEE95099.1"/>
    </source>
</evidence>
<dbReference type="RefSeq" id="WP_093113181.1">
    <property type="nucleotide sequence ID" value="NZ_FNGG01000003.1"/>
</dbReference>
<name>A0A1H5N0D7_9FLAO</name>
<feature type="transmembrane region" description="Helical" evidence="1">
    <location>
        <begin position="138"/>
        <end position="156"/>
    </location>
</feature>
<dbReference type="AlphaFoldDB" id="A0A1H5N0D7"/>
<dbReference type="InterPro" id="IPR045708">
    <property type="entry name" value="DUF6064"/>
</dbReference>
<evidence type="ECO:0000256" key="1">
    <source>
        <dbReference type="SAM" id="Phobius"/>
    </source>
</evidence>
<feature type="transmembrane region" description="Helical" evidence="1">
    <location>
        <begin position="20"/>
        <end position="39"/>
    </location>
</feature>
<feature type="transmembrane region" description="Helical" evidence="1">
    <location>
        <begin position="163"/>
        <end position="183"/>
    </location>
</feature>
<proteinExistence type="predicted"/>
<keyword evidence="1" id="KW-1133">Transmembrane helix</keyword>
<keyword evidence="1" id="KW-0472">Membrane</keyword>
<feature type="transmembrane region" description="Helical" evidence="1">
    <location>
        <begin position="74"/>
        <end position="95"/>
    </location>
</feature>
<gene>
    <name evidence="2" type="ORF">SAMN04488034_103242</name>
</gene>
<evidence type="ECO:0000313" key="3">
    <source>
        <dbReference type="Proteomes" id="UP000199448"/>
    </source>
</evidence>